<feature type="domain" description="Calcineurin-like phosphoesterase" evidence="1">
    <location>
        <begin position="106"/>
        <end position="352"/>
    </location>
</feature>
<organism evidence="2 3">
    <name type="scientific">Bartonella elizabethae Re6043vi</name>
    <dbReference type="NCBI Taxonomy" id="1094554"/>
    <lineage>
        <taxon>Bacteria</taxon>
        <taxon>Pseudomonadati</taxon>
        <taxon>Pseudomonadota</taxon>
        <taxon>Alphaproteobacteria</taxon>
        <taxon>Hyphomicrobiales</taxon>
        <taxon>Bartonellaceae</taxon>
        <taxon>Bartonella</taxon>
    </lineage>
</organism>
<dbReference type="Pfam" id="PF00149">
    <property type="entry name" value="Metallophos"/>
    <property type="match status" value="1"/>
</dbReference>
<sequence>MTYSTINMSIVIALGIFLVCEKAIAIPYHTQNGITASKTQLKQLTNEKTNIERSFDLSNVQQPEQRRFFSNNNIKAFQTHQFQENNHSTTIQQPQNQSRSHKDYTVIITADPQPWRLTTGDPNSIKNRDPWIRENKKVAQALKSHKVDFIIVNGDLTEYGRKETYDDYANIYKKLGVPVYEGLGNHDYADNVQDCIIPKAFNFFADACAISAVERMVSEIEKYEKTLSNFNKDLSEKWLFNGLYLIEGSLSYSWDHGDIHYVQLHNYPLYEVSLKERTTSIRIKNSLDWLKKDLEAADKRGKVTILNFHDARPYLEDKDSHFLQPKNAQKLAEFKSIITNHNVKAIFVGHEHLQFYCHAENDTVFGNIPIYTVGALFTGDYRLVNVQGKNISVQAYNGKTGKPVLAEDFLGANRIKVFSLKGCSNL</sequence>
<dbReference type="InterPro" id="IPR029052">
    <property type="entry name" value="Metallo-depent_PP-like"/>
</dbReference>
<reference evidence="2 3" key="1">
    <citation type="submission" date="2012-03" db="EMBL/GenBank/DDBJ databases">
        <title>The Genome Sequence of Bartonella elizabethae Re6043vi.</title>
        <authorList>
            <consortium name="The Broad Institute Genome Sequencing Platform"/>
            <consortium name="The Broad Institute Genome Sequencing Center for Infectious Disease"/>
            <person name="Feldgarden M."/>
            <person name="Kirby J."/>
            <person name="Kosoy M."/>
            <person name="Birtles R."/>
            <person name="Probert W.S."/>
            <person name="Chiaraviglio L."/>
            <person name="Young S.K."/>
            <person name="Zeng Q."/>
            <person name="Gargeya S."/>
            <person name="Fitzgerald M."/>
            <person name="Haas B."/>
            <person name="Abouelleil A."/>
            <person name="Alvarado L."/>
            <person name="Arachchi H.M."/>
            <person name="Berlin A."/>
            <person name="Chapman S.B."/>
            <person name="Gearin G."/>
            <person name="Goldberg J."/>
            <person name="Griggs A."/>
            <person name="Gujja S."/>
            <person name="Hansen M."/>
            <person name="Heiman D."/>
            <person name="Howarth C."/>
            <person name="Larimer J."/>
            <person name="Lui A."/>
            <person name="MacDonald P.J.P."/>
            <person name="McCowen C."/>
            <person name="Montmayeur A."/>
            <person name="Murphy C."/>
            <person name="Neiman D."/>
            <person name="Pearson M."/>
            <person name="Priest M."/>
            <person name="Roberts A."/>
            <person name="Saif S."/>
            <person name="Shea T."/>
            <person name="Sisk P."/>
            <person name="Stolte C."/>
            <person name="Sykes S."/>
            <person name="Wortman J."/>
            <person name="Nusbaum C."/>
            <person name="Birren B."/>
        </authorList>
    </citation>
    <scope>NUCLEOTIDE SEQUENCE [LARGE SCALE GENOMIC DNA]</scope>
    <source>
        <strain evidence="2 3">Re6043vi</strain>
    </source>
</reference>
<dbReference type="InterPro" id="IPR051918">
    <property type="entry name" value="STPP_CPPED1"/>
</dbReference>
<dbReference type="SUPFAM" id="SSF56300">
    <property type="entry name" value="Metallo-dependent phosphatases"/>
    <property type="match status" value="1"/>
</dbReference>
<dbReference type="PANTHER" id="PTHR43143">
    <property type="entry name" value="METALLOPHOSPHOESTERASE, CALCINEURIN SUPERFAMILY"/>
    <property type="match status" value="1"/>
</dbReference>
<dbReference type="EMBL" id="AILW01000027">
    <property type="protein sequence ID" value="EJF82396.1"/>
    <property type="molecule type" value="Genomic_DNA"/>
</dbReference>
<evidence type="ECO:0000259" key="1">
    <source>
        <dbReference type="Pfam" id="PF00149"/>
    </source>
</evidence>
<proteinExistence type="predicted"/>
<gene>
    <name evidence="2" type="ORF">MCU_01505</name>
</gene>
<dbReference type="InterPro" id="IPR004843">
    <property type="entry name" value="Calcineurin-like_PHP"/>
</dbReference>
<dbReference type="PANTHER" id="PTHR43143:SF1">
    <property type="entry name" value="SERINE_THREONINE-PROTEIN PHOSPHATASE CPPED1"/>
    <property type="match status" value="1"/>
</dbReference>
<comment type="caution">
    <text evidence="2">The sequence shown here is derived from an EMBL/GenBank/DDBJ whole genome shotgun (WGS) entry which is preliminary data.</text>
</comment>
<name>A0ABN0GJ65_BAREL</name>
<accession>A0ABN0GJ65</accession>
<evidence type="ECO:0000313" key="3">
    <source>
        <dbReference type="Proteomes" id="UP000008942"/>
    </source>
</evidence>
<dbReference type="RefSeq" id="WP_005774785.1">
    <property type="nucleotide sequence ID" value="NZ_JH725141.1"/>
</dbReference>
<dbReference type="Proteomes" id="UP000008942">
    <property type="component" value="Unassembled WGS sequence"/>
</dbReference>
<protein>
    <recommendedName>
        <fullName evidence="1">Calcineurin-like phosphoesterase domain-containing protein</fullName>
    </recommendedName>
</protein>
<evidence type="ECO:0000313" key="2">
    <source>
        <dbReference type="EMBL" id="EJF82396.1"/>
    </source>
</evidence>
<dbReference type="Gene3D" id="3.60.21.10">
    <property type="match status" value="1"/>
</dbReference>
<keyword evidence="3" id="KW-1185">Reference proteome</keyword>